<dbReference type="PANTHER" id="PTHR43591">
    <property type="entry name" value="METHYLTRANSFERASE"/>
    <property type="match status" value="1"/>
</dbReference>
<dbReference type="InterPro" id="IPR029063">
    <property type="entry name" value="SAM-dependent_MTases_sf"/>
</dbReference>
<dbReference type="Pfam" id="PF08241">
    <property type="entry name" value="Methyltransf_11"/>
    <property type="match status" value="1"/>
</dbReference>
<reference evidence="2 3" key="1">
    <citation type="submission" date="2014-07" db="EMBL/GenBank/DDBJ databases">
        <authorList>
            <person name="McCorrison J."/>
            <person name="Sanka R."/>
            <person name="Torralba M."/>
            <person name="Gillis M."/>
            <person name="Haft D.H."/>
            <person name="Methe B."/>
            <person name="Sutton G."/>
            <person name="Nelson K.E."/>
        </authorList>
    </citation>
    <scope>NUCLEOTIDE SEQUENCE [LARGE SCALE GENOMIC DNA]</scope>
    <source>
        <strain evidence="2 3">DNF00320</strain>
    </source>
</reference>
<evidence type="ECO:0000313" key="2">
    <source>
        <dbReference type="EMBL" id="KGF44194.1"/>
    </source>
</evidence>
<dbReference type="RefSeq" id="WP_036867494.1">
    <property type="nucleotide sequence ID" value="NZ_JRNQ01000047.1"/>
</dbReference>
<sequence>MARKPHKCEAFQGKFLIGQKTITADSYVRDHQKFQKIYGSIADKILALKKEGDFLEIGAGGATLASIIAQKANNVSIVATDISADMVKLGRKAIKQKGLEKRIDYIHCKGEDINFPNKKFDAIYSSFSLNYWKDPVKIIGNLQNYLNPGGIIFIMDFRRVWWVHLIPSRLWRDVPVILAGYTRKEIYKLFDKQLNISYEVKEIYPLSLSIVIKNNTERYEDS</sequence>
<feature type="domain" description="Methyltransferase type 11" evidence="1">
    <location>
        <begin position="55"/>
        <end position="154"/>
    </location>
</feature>
<dbReference type="Gene3D" id="3.40.50.150">
    <property type="entry name" value="Vaccinia Virus protein VP39"/>
    <property type="match status" value="1"/>
</dbReference>
<proteinExistence type="predicted"/>
<dbReference type="GO" id="GO:0008757">
    <property type="term" value="F:S-adenosylmethionine-dependent methyltransferase activity"/>
    <property type="evidence" value="ECO:0007669"/>
    <property type="project" value="InterPro"/>
</dbReference>
<accession>A0A096CG04</accession>
<organism evidence="2 3">
    <name type="scientific">Prevotella bivia DNF00320</name>
    <dbReference type="NCBI Taxonomy" id="1401068"/>
    <lineage>
        <taxon>Bacteria</taxon>
        <taxon>Pseudomonadati</taxon>
        <taxon>Bacteroidota</taxon>
        <taxon>Bacteroidia</taxon>
        <taxon>Bacteroidales</taxon>
        <taxon>Prevotellaceae</taxon>
        <taxon>Prevotella</taxon>
    </lineage>
</organism>
<evidence type="ECO:0000313" key="3">
    <source>
        <dbReference type="Proteomes" id="UP000029525"/>
    </source>
</evidence>
<dbReference type="InterPro" id="IPR013216">
    <property type="entry name" value="Methyltransf_11"/>
</dbReference>
<dbReference type="CDD" id="cd02440">
    <property type="entry name" value="AdoMet_MTases"/>
    <property type="match status" value="1"/>
</dbReference>
<comment type="caution">
    <text evidence="2">The sequence shown here is derived from an EMBL/GenBank/DDBJ whole genome shotgun (WGS) entry which is preliminary data.</text>
</comment>
<name>A0A096CG04_9BACT</name>
<dbReference type="SUPFAM" id="SSF53335">
    <property type="entry name" value="S-adenosyl-L-methionine-dependent methyltransferases"/>
    <property type="match status" value="1"/>
</dbReference>
<dbReference type="AlphaFoldDB" id="A0A096CG04"/>
<evidence type="ECO:0000259" key="1">
    <source>
        <dbReference type="Pfam" id="PF08241"/>
    </source>
</evidence>
<dbReference type="Proteomes" id="UP000029525">
    <property type="component" value="Unassembled WGS sequence"/>
</dbReference>
<protein>
    <recommendedName>
        <fullName evidence="1">Methyltransferase type 11 domain-containing protein</fullName>
    </recommendedName>
</protein>
<dbReference type="OrthoDB" id="8385759at2"/>
<gene>
    <name evidence="2" type="ORF">HMPREF0647_07565</name>
</gene>
<dbReference type="EMBL" id="JRNQ01000047">
    <property type="protein sequence ID" value="KGF44194.1"/>
    <property type="molecule type" value="Genomic_DNA"/>
</dbReference>